<dbReference type="PROSITE" id="PS01047">
    <property type="entry name" value="HMA_1"/>
    <property type="match status" value="1"/>
</dbReference>
<name>A0A455USB3_9GAMM</name>
<dbReference type="InterPro" id="IPR017969">
    <property type="entry name" value="Heavy-metal-associated_CS"/>
</dbReference>
<dbReference type="Pfam" id="PF00403">
    <property type="entry name" value="HMA"/>
    <property type="match status" value="1"/>
</dbReference>
<dbReference type="PRINTS" id="PR00946">
    <property type="entry name" value="HGSCAVENGER"/>
</dbReference>
<protein>
    <recommendedName>
        <fullName evidence="2">HMA domain-containing protein</fullName>
    </recommendedName>
</protein>
<dbReference type="Proteomes" id="UP000320231">
    <property type="component" value="Plasmid pBAA-803-A"/>
</dbReference>
<dbReference type="KEGG" id="hsr:HSBAA_PA_2970"/>
<dbReference type="CDD" id="cd00371">
    <property type="entry name" value="HMA"/>
    <property type="match status" value="1"/>
</dbReference>
<dbReference type="InterPro" id="IPR036163">
    <property type="entry name" value="HMA_dom_sf"/>
</dbReference>
<dbReference type="AlphaFoldDB" id="A0A455USB3"/>
<dbReference type="EMBL" id="AP019515">
    <property type="protein sequence ID" value="BBI65694.1"/>
    <property type="molecule type" value="Genomic_DNA"/>
</dbReference>
<evidence type="ECO:0000313" key="4">
    <source>
        <dbReference type="Proteomes" id="UP000320231"/>
    </source>
</evidence>
<gene>
    <name evidence="3" type="ORF">HSBAA_PA_2970</name>
</gene>
<dbReference type="Gene3D" id="3.30.70.100">
    <property type="match status" value="1"/>
</dbReference>
<evidence type="ECO:0000313" key="3">
    <source>
        <dbReference type="EMBL" id="BBI65694.1"/>
    </source>
</evidence>
<dbReference type="PROSITE" id="PS50846">
    <property type="entry name" value="HMA_2"/>
    <property type="match status" value="1"/>
</dbReference>
<evidence type="ECO:0000256" key="1">
    <source>
        <dbReference type="ARBA" id="ARBA00022723"/>
    </source>
</evidence>
<evidence type="ECO:0000259" key="2">
    <source>
        <dbReference type="PROSITE" id="PS50846"/>
    </source>
</evidence>
<keyword evidence="1" id="KW-0479">Metal-binding</keyword>
<reference evidence="3 4" key="1">
    <citation type="journal article" date="2019" name="Microbiol. Resour. Announc.">
        <title>Complete Genome Sequence of Halomonas sulfidaeris Strain Esulfide1 Isolated from a Metal Sulfide Rock at a Depth of 2,200 Meters, Obtained Using Nanopore Sequencing.</title>
        <authorList>
            <person name="Saito M."/>
            <person name="Nishigata A."/>
            <person name="Galipon J."/>
            <person name="Arakawa K."/>
        </authorList>
    </citation>
    <scope>NUCLEOTIDE SEQUENCE [LARGE SCALE GENOMIC DNA]</scope>
    <source>
        <strain evidence="3 4">ATCC BAA-803</strain>
        <plasmid evidence="4">pbaa-803-a dna</plasmid>
    </source>
</reference>
<dbReference type="InterPro" id="IPR006121">
    <property type="entry name" value="HMA_dom"/>
</dbReference>
<dbReference type="GO" id="GO:0046872">
    <property type="term" value="F:metal ion binding"/>
    <property type="evidence" value="ECO:0007669"/>
    <property type="project" value="UniProtKB-KW"/>
</dbReference>
<keyword evidence="3" id="KW-0614">Plasmid</keyword>
<sequence>MSAASAGTAFAAQQTVTLAVDNMTCSTCPYTVKKALNQVLGVENATVSYEEKAPP</sequence>
<geneLocation type="plasmid" evidence="4">
    <name>pbaa-803-a dna</name>
</geneLocation>
<organism evidence="3 4">
    <name type="scientific">Vreelandella sulfidaeris</name>
    <dbReference type="NCBI Taxonomy" id="115553"/>
    <lineage>
        <taxon>Bacteria</taxon>
        <taxon>Pseudomonadati</taxon>
        <taxon>Pseudomonadota</taxon>
        <taxon>Gammaproteobacteria</taxon>
        <taxon>Oceanospirillales</taxon>
        <taxon>Halomonadaceae</taxon>
        <taxon>Vreelandella</taxon>
    </lineage>
</organism>
<accession>A0A455USB3</accession>
<dbReference type="InterPro" id="IPR001802">
    <property type="entry name" value="MerP/CopZ"/>
</dbReference>
<dbReference type="SUPFAM" id="SSF55008">
    <property type="entry name" value="HMA, heavy metal-associated domain"/>
    <property type="match status" value="1"/>
</dbReference>
<feature type="domain" description="HMA" evidence="2">
    <location>
        <begin position="14"/>
        <end position="55"/>
    </location>
</feature>
<proteinExistence type="predicted"/>